<dbReference type="Gene3D" id="1.10.3720.10">
    <property type="entry name" value="MetI-like"/>
    <property type="match status" value="1"/>
</dbReference>
<feature type="transmembrane region" description="Helical" evidence="7">
    <location>
        <begin position="376"/>
        <end position="402"/>
    </location>
</feature>
<sequence length="477" mass="50972">MVALIAVEFATWAGIAVGMIEALVVGVVAAVELTLNYASPGLAQVVADFQAGVAGMLRSVGGMLGEFPTLLSREVIPNQGHQTPDGAWQGTFLGLQPAVAWAIRFSLIMLYALVTAYWVFRGWLVYRDHYRESDWTPTDDIVSNLRGHRWGQFGIIVLIVFLTMAAFGSALAPSTVSQNIENTYGDESRIQYLSDDGTVETAFAGDANFNSKSKGTVETNIGLMSYDDYSRFHPFGTMPNGRDLFTFMMGGARITMIVSGMAITGAAVVAMTLSMLSAYYSGSLDLGVLTVADGVVSIPQLLLLIIMSAVFADTWLGSILDGGFLLALIFAFTTWPFLWRAVRGPALQVAQEDWVRAAESYGQQPRKIMRKHMLPYILGYLLVYASMSVGGIIISLSALSFLGNGLGISPPTPAWGRAISAGQSYVSTVSWHISLVPGLMIVLLVTGMNALGDGIRDAIDPETETGEGEEAAAGGGG</sequence>
<evidence type="ECO:0000259" key="8">
    <source>
        <dbReference type="PROSITE" id="PS50928"/>
    </source>
</evidence>
<feature type="domain" description="ABC transmembrane type-1" evidence="8">
    <location>
        <begin position="252"/>
        <end position="452"/>
    </location>
</feature>
<dbReference type="PROSITE" id="PS50928">
    <property type="entry name" value="ABC_TM1"/>
    <property type="match status" value="1"/>
</dbReference>
<dbReference type="PANTHER" id="PTHR43386:SF1">
    <property type="entry name" value="D,D-DIPEPTIDE TRANSPORT SYSTEM PERMEASE PROTEIN DDPC-RELATED"/>
    <property type="match status" value="1"/>
</dbReference>
<dbReference type="GO" id="GO:0005886">
    <property type="term" value="C:plasma membrane"/>
    <property type="evidence" value="ECO:0007669"/>
    <property type="project" value="UniProtKB-SubCell"/>
</dbReference>
<comment type="caution">
    <text evidence="9">The sequence shown here is derived from an EMBL/GenBank/DDBJ whole genome shotgun (WGS) entry which is preliminary data.</text>
</comment>
<keyword evidence="5 7" id="KW-1133">Transmembrane helix</keyword>
<keyword evidence="4 7" id="KW-0812">Transmembrane</keyword>
<gene>
    <name evidence="9" type="ORF">DP106_14625</name>
</gene>
<feature type="transmembrane region" description="Helical" evidence="7">
    <location>
        <begin position="12"/>
        <end position="31"/>
    </location>
</feature>
<dbReference type="Pfam" id="PF00528">
    <property type="entry name" value="BPD_transp_1"/>
    <property type="match status" value="1"/>
</dbReference>
<feature type="transmembrane region" description="Helical" evidence="7">
    <location>
        <begin position="288"/>
        <end position="312"/>
    </location>
</feature>
<keyword evidence="10" id="KW-1185">Reference proteome</keyword>
<keyword evidence="2 7" id="KW-0813">Transport</keyword>
<evidence type="ECO:0000313" key="9">
    <source>
        <dbReference type="EMBL" id="RJX47564.1"/>
    </source>
</evidence>
<feature type="transmembrane region" description="Helical" evidence="7">
    <location>
        <begin position="98"/>
        <end position="120"/>
    </location>
</feature>
<dbReference type="Proteomes" id="UP000281564">
    <property type="component" value="Unassembled WGS sequence"/>
</dbReference>
<comment type="similarity">
    <text evidence="7">Belongs to the binding-protein-dependent transport system permease family.</text>
</comment>
<feature type="transmembrane region" description="Helical" evidence="7">
    <location>
        <begin position="318"/>
        <end position="338"/>
    </location>
</feature>
<dbReference type="GO" id="GO:0055085">
    <property type="term" value="P:transmembrane transport"/>
    <property type="evidence" value="ECO:0007669"/>
    <property type="project" value="InterPro"/>
</dbReference>
<accession>A0A3A6QK01</accession>
<feature type="transmembrane region" description="Helical" evidence="7">
    <location>
        <begin position="431"/>
        <end position="451"/>
    </location>
</feature>
<keyword evidence="6 7" id="KW-0472">Membrane</keyword>
<dbReference type="InterPro" id="IPR050366">
    <property type="entry name" value="BP-dependent_transpt_permease"/>
</dbReference>
<evidence type="ECO:0000256" key="6">
    <source>
        <dbReference type="ARBA" id="ARBA00023136"/>
    </source>
</evidence>
<name>A0A3A6QK01_9EURY</name>
<dbReference type="CDD" id="cd06261">
    <property type="entry name" value="TM_PBP2"/>
    <property type="match status" value="1"/>
</dbReference>
<dbReference type="InterPro" id="IPR035906">
    <property type="entry name" value="MetI-like_sf"/>
</dbReference>
<evidence type="ECO:0000256" key="2">
    <source>
        <dbReference type="ARBA" id="ARBA00022448"/>
    </source>
</evidence>
<organism evidence="9 10">
    <name type="scientific">Halonotius pteroides</name>
    <dbReference type="NCBI Taxonomy" id="268735"/>
    <lineage>
        <taxon>Archaea</taxon>
        <taxon>Methanobacteriati</taxon>
        <taxon>Methanobacteriota</taxon>
        <taxon>Stenosarchaea group</taxon>
        <taxon>Halobacteria</taxon>
        <taxon>Halobacteriales</taxon>
        <taxon>Haloferacaceae</taxon>
        <taxon>Halonotius</taxon>
    </lineage>
</organism>
<evidence type="ECO:0000256" key="7">
    <source>
        <dbReference type="RuleBase" id="RU363032"/>
    </source>
</evidence>
<evidence type="ECO:0000256" key="1">
    <source>
        <dbReference type="ARBA" id="ARBA00004651"/>
    </source>
</evidence>
<evidence type="ECO:0000313" key="10">
    <source>
        <dbReference type="Proteomes" id="UP000281564"/>
    </source>
</evidence>
<dbReference type="SUPFAM" id="SSF161098">
    <property type="entry name" value="MetI-like"/>
    <property type="match status" value="1"/>
</dbReference>
<dbReference type="EMBL" id="QMDW01000042">
    <property type="protein sequence ID" value="RJX47564.1"/>
    <property type="molecule type" value="Genomic_DNA"/>
</dbReference>
<evidence type="ECO:0000256" key="4">
    <source>
        <dbReference type="ARBA" id="ARBA00022692"/>
    </source>
</evidence>
<keyword evidence="3" id="KW-1003">Cell membrane</keyword>
<dbReference type="PANTHER" id="PTHR43386">
    <property type="entry name" value="OLIGOPEPTIDE TRANSPORT SYSTEM PERMEASE PROTEIN APPC"/>
    <property type="match status" value="1"/>
</dbReference>
<comment type="subcellular location">
    <subcellularLocation>
        <location evidence="1 7">Cell membrane</location>
        <topology evidence="1 7">Multi-pass membrane protein</topology>
    </subcellularLocation>
</comment>
<evidence type="ECO:0000256" key="5">
    <source>
        <dbReference type="ARBA" id="ARBA00022989"/>
    </source>
</evidence>
<proteinExistence type="inferred from homology"/>
<feature type="transmembrane region" description="Helical" evidence="7">
    <location>
        <begin position="153"/>
        <end position="172"/>
    </location>
</feature>
<reference evidence="9 10" key="1">
    <citation type="submission" date="2018-06" db="EMBL/GenBank/DDBJ databases">
        <title>Halonotius sp. F13-13 a new haloarchaeeon isolated from a solar saltern from Isla Cristina, Huelva, Spain.</title>
        <authorList>
            <person name="Duran-Viseras A."/>
            <person name="Sanchez-Porro C."/>
            <person name="Ventosa A."/>
        </authorList>
    </citation>
    <scope>NUCLEOTIDE SEQUENCE [LARGE SCALE GENOMIC DNA]</scope>
    <source>
        <strain evidence="9 10">CECT 7525</strain>
    </source>
</reference>
<dbReference type="InterPro" id="IPR000515">
    <property type="entry name" value="MetI-like"/>
</dbReference>
<protein>
    <submittedName>
        <fullName evidence="9">ABC transporter permease</fullName>
    </submittedName>
</protein>
<evidence type="ECO:0000256" key="3">
    <source>
        <dbReference type="ARBA" id="ARBA00022475"/>
    </source>
</evidence>
<dbReference type="AlphaFoldDB" id="A0A3A6QK01"/>
<feature type="transmembrane region" description="Helical" evidence="7">
    <location>
        <begin position="254"/>
        <end position="276"/>
    </location>
</feature>